<name>A0A329LYV3_9BACL</name>
<sequence length="59" mass="6420">MYRNARLIPAGAGAGHDGSRAACDKGYIIVDAECFFQPNESLKSNIPEASRKEESFSDK</sequence>
<evidence type="ECO:0000313" key="1">
    <source>
        <dbReference type="EMBL" id="RAV13009.1"/>
    </source>
</evidence>
<keyword evidence="2" id="KW-1185">Reference proteome</keyword>
<dbReference type="Proteomes" id="UP000250369">
    <property type="component" value="Unassembled WGS sequence"/>
</dbReference>
<reference evidence="1 2" key="1">
    <citation type="journal article" date="2009" name="Int. J. Syst. Evol. Microbiol.">
        <title>Paenibacillus contaminans sp. nov., isolated from a contaminated laboratory plate.</title>
        <authorList>
            <person name="Chou J.H."/>
            <person name="Lee J.H."/>
            <person name="Lin M.C."/>
            <person name="Chang P.S."/>
            <person name="Arun A.B."/>
            <person name="Young C.C."/>
            <person name="Chen W.M."/>
        </authorList>
    </citation>
    <scope>NUCLEOTIDE SEQUENCE [LARGE SCALE GENOMIC DNA]</scope>
    <source>
        <strain evidence="1 2">CKOBP-6</strain>
    </source>
</reference>
<dbReference type="EMBL" id="QMFB01000031">
    <property type="protein sequence ID" value="RAV13009.1"/>
    <property type="molecule type" value="Genomic_DNA"/>
</dbReference>
<gene>
    <name evidence="1" type="ORF">DQG23_34060</name>
</gene>
<protein>
    <submittedName>
        <fullName evidence="1">Uncharacterized protein</fullName>
    </submittedName>
</protein>
<proteinExistence type="predicted"/>
<accession>A0A329LYV3</accession>
<dbReference type="AlphaFoldDB" id="A0A329LYV3"/>
<comment type="caution">
    <text evidence="1">The sequence shown here is derived from an EMBL/GenBank/DDBJ whole genome shotgun (WGS) entry which is preliminary data.</text>
</comment>
<evidence type="ECO:0000313" key="2">
    <source>
        <dbReference type="Proteomes" id="UP000250369"/>
    </source>
</evidence>
<organism evidence="1 2">
    <name type="scientific">Paenibacillus contaminans</name>
    <dbReference type="NCBI Taxonomy" id="450362"/>
    <lineage>
        <taxon>Bacteria</taxon>
        <taxon>Bacillati</taxon>
        <taxon>Bacillota</taxon>
        <taxon>Bacilli</taxon>
        <taxon>Bacillales</taxon>
        <taxon>Paenibacillaceae</taxon>
        <taxon>Paenibacillus</taxon>
    </lineage>
</organism>